<dbReference type="Proteomes" id="UP000011115">
    <property type="component" value="Unassembled WGS sequence"/>
</dbReference>
<dbReference type="PaxDb" id="4113-PGSC0003DMT400096051"/>
<proteinExistence type="predicted"/>
<dbReference type="InterPro" id="IPR046796">
    <property type="entry name" value="Transposase_32_dom"/>
</dbReference>
<accession>M1DXL9</accession>
<dbReference type="Pfam" id="PF20167">
    <property type="entry name" value="Transposase_32"/>
    <property type="match status" value="1"/>
</dbReference>
<dbReference type="HOGENOM" id="CLU_1039785_0_0_1"/>
<reference evidence="3" key="1">
    <citation type="journal article" date="2011" name="Nature">
        <title>Genome sequence and analysis of the tuber crop potato.</title>
        <authorList>
            <consortium name="The Potato Genome Sequencing Consortium"/>
        </authorList>
    </citation>
    <scope>NUCLEOTIDE SEQUENCE [LARGE SCALE GENOMIC DNA]</scope>
    <source>
        <strain evidence="3">cv. DM1-3 516 R44</strain>
    </source>
</reference>
<evidence type="ECO:0000259" key="1">
    <source>
        <dbReference type="Pfam" id="PF20167"/>
    </source>
</evidence>
<dbReference type="InParanoid" id="M1DXL9"/>
<organism evidence="2 3">
    <name type="scientific">Solanum tuberosum</name>
    <name type="common">Potato</name>
    <dbReference type="NCBI Taxonomy" id="4113"/>
    <lineage>
        <taxon>Eukaryota</taxon>
        <taxon>Viridiplantae</taxon>
        <taxon>Streptophyta</taxon>
        <taxon>Embryophyta</taxon>
        <taxon>Tracheophyta</taxon>
        <taxon>Spermatophyta</taxon>
        <taxon>Magnoliopsida</taxon>
        <taxon>eudicotyledons</taxon>
        <taxon>Gunneridae</taxon>
        <taxon>Pentapetalae</taxon>
        <taxon>asterids</taxon>
        <taxon>lamiids</taxon>
        <taxon>Solanales</taxon>
        <taxon>Solanaceae</taxon>
        <taxon>Solanoideae</taxon>
        <taxon>Solaneae</taxon>
        <taxon>Solanum</taxon>
    </lineage>
</organism>
<feature type="domain" description="Putative plant transposon protein" evidence="1">
    <location>
        <begin position="7"/>
        <end position="134"/>
    </location>
</feature>
<dbReference type="Gramene" id="PGSC0003DMT400096051">
    <property type="protein sequence ID" value="PGSC0003DMT400096051"/>
    <property type="gene ID" value="PGSC0003DMG400045622"/>
</dbReference>
<dbReference type="EnsemblPlants" id="PGSC0003DMT400096051">
    <property type="protein sequence ID" value="PGSC0003DMT400096051"/>
    <property type="gene ID" value="PGSC0003DMG400045622"/>
</dbReference>
<evidence type="ECO:0000313" key="2">
    <source>
        <dbReference type="EnsemblPlants" id="PGSC0003DMT400096051"/>
    </source>
</evidence>
<keyword evidence="3" id="KW-1185">Reference proteome</keyword>
<reference evidence="2" key="2">
    <citation type="submission" date="2015-06" db="UniProtKB">
        <authorList>
            <consortium name="EnsemblPlants"/>
        </authorList>
    </citation>
    <scope>IDENTIFICATION</scope>
    <source>
        <strain evidence="2">DM1-3 516 R44</strain>
    </source>
</reference>
<evidence type="ECO:0000313" key="3">
    <source>
        <dbReference type="Proteomes" id="UP000011115"/>
    </source>
</evidence>
<sequence length="268" mass="30282">MFLYGLGHTLPINRAKVNYRMNIVRSGAFQSNAKQRKSIFLWLARHLATDEKRIEWVSTPSLSIKKATLSFVAKFFWLLVWNRVSPTQVDNVLTWDPVVMVVALVSRMEVNFARMLIAEIHERTSKDTTTLLIPASFSSKAGILEYRFGIMTGCFSLCLEVGGPDGHTAPTCEAIDVETDSRVRCADGANDGPSCCPPSSTRLSLSLPPRHRLIIRCWMHYSLMRYRHLILLVMLGSSPAPVRLLMTLRMGELEAARRVSIVDEEMHF</sequence>
<name>M1DXL9_SOLTU</name>
<dbReference type="AlphaFoldDB" id="M1DXL9"/>
<protein>
    <recommendedName>
        <fullName evidence="1">Putative plant transposon protein domain-containing protein</fullName>
    </recommendedName>
</protein>